<sequence length="389" mass="42425">MAISTIIPLFFTFILAFLSLAGAYNVVNYGARGDGRTDSTTAFLRAWAAACNSPYPSNVYVPRGIFMIRNAVFSGPCKSRMQFKIDGRIVAPNNFYAIANYGSWIMFYKVNRLSVNGGIIDAKGKGFWNCKMRGSNCPVGARSITLMWCNDVVVSGLTSINSQYFHFGIDHCRNIKLQNLNIRAPSGSPNTDGIHAENSMGVTVTGSLIRTGDDCISIGPGCMNFHISKVSCGPGHGISIGSLGSSENEAGVQNVTVTESVFTKTENGVRVKSWARPSGGYAKNLVFKNLVMRNVDNPVLIDQRYCPDNNCPRQSSGVKISEVTYRNIKGTSTTQAAMKFDCSPTNPCRGITLQDIKLTYINRFYKPTLSYCSNARGTHKGSVFPKSCF</sequence>
<reference evidence="2" key="1">
    <citation type="journal article" date="2023" name="Nat. Plants">
        <title>Single-cell RNA sequencing provides a high-resolution roadmap for understanding the multicellular compartmentation of specialized metabolism.</title>
        <authorList>
            <person name="Sun S."/>
            <person name="Shen X."/>
            <person name="Li Y."/>
            <person name="Li Y."/>
            <person name="Wang S."/>
            <person name="Li R."/>
            <person name="Zhang H."/>
            <person name="Shen G."/>
            <person name="Guo B."/>
            <person name="Wei J."/>
            <person name="Xu J."/>
            <person name="St-Pierre B."/>
            <person name="Chen S."/>
            <person name="Sun C."/>
        </authorList>
    </citation>
    <scope>NUCLEOTIDE SEQUENCE [LARGE SCALE GENOMIC DNA]</scope>
</reference>
<evidence type="ECO:0000313" key="2">
    <source>
        <dbReference type="Proteomes" id="UP001060085"/>
    </source>
</evidence>
<accession>A0ACC0BBQ6</accession>
<evidence type="ECO:0000313" key="1">
    <source>
        <dbReference type="EMBL" id="KAI5670080.1"/>
    </source>
</evidence>
<gene>
    <name evidence="1" type="ORF">M9H77_10444</name>
</gene>
<dbReference type="EMBL" id="CM044703">
    <property type="protein sequence ID" value="KAI5670080.1"/>
    <property type="molecule type" value="Genomic_DNA"/>
</dbReference>
<dbReference type="Proteomes" id="UP001060085">
    <property type="component" value="Linkage Group LG03"/>
</dbReference>
<keyword evidence="2" id="KW-1185">Reference proteome</keyword>
<protein>
    <submittedName>
        <fullName evidence="1">Uncharacterized protein</fullName>
    </submittedName>
</protein>
<name>A0ACC0BBQ6_CATRO</name>
<proteinExistence type="predicted"/>
<comment type="caution">
    <text evidence="1">The sequence shown here is derived from an EMBL/GenBank/DDBJ whole genome shotgun (WGS) entry which is preliminary data.</text>
</comment>
<organism evidence="1 2">
    <name type="scientific">Catharanthus roseus</name>
    <name type="common">Madagascar periwinkle</name>
    <name type="synonym">Vinca rosea</name>
    <dbReference type="NCBI Taxonomy" id="4058"/>
    <lineage>
        <taxon>Eukaryota</taxon>
        <taxon>Viridiplantae</taxon>
        <taxon>Streptophyta</taxon>
        <taxon>Embryophyta</taxon>
        <taxon>Tracheophyta</taxon>
        <taxon>Spermatophyta</taxon>
        <taxon>Magnoliopsida</taxon>
        <taxon>eudicotyledons</taxon>
        <taxon>Gunneridae</taxon>
        <taxon>Pentapetalae</taxon>
        <taxon>asterids</taxon>
        <taxon>lamiids</taxon>
        <taxon>Gentianales</taxon>
        <taxon>Apocynaceae</taxon>
        <taxon>Rauvolfioideae</taxon>
        <taxon>Vinceae</taxon>
        <taxon>Catharanthinae</taxon>
        <taxon>Catharanthus</taxon>
    </lineage>
</organism>